<evidence type="ECO:0000313" key="3">
    <source>
        <dbReference type="Proteomes" id="UP000269721"/>
    </source>
</evidence>
<proteinExistence type="predicted"/>
<protein>
    <submittedName>
        <fullName evidence="2">Uncharacterized protein</fullName>
    </submittedName>
</protein>
<keyword evidence="3" id="KW-1185">Reference proteome</keyword>
<evidence type="ECO:0000313" key="2">
    <source>
        <dbReference type="EMBL" id="RKO87907.1"/>
    </source>
</evidence>
<dbReference type="EMBL" id="KZ997078">
    <property type="protein sequence ID" value="RKO87907.1"/>
    <property type="molecule type" value="Genomic_DNA"/>
</dbReference>
<accession>A0A4V1IQV8</accession>
<gene>
    <name evidence="2" type="ORF">BDK51DRAFT_53181</name>
</gene>
<dbReference type="Proteomes" id="UP000269721">
    <property type="component" value="Unassembled WGS sequence"/>
</dbReference>
<name>A0A4V1IQV8_9FUNG</name>
<organism evidence="2 3">
    <name type="scientific">Blyttiomyces helicus</name>
    <dbReference type="NCBI Taxonomy" id="388810"/>
    <lineage>
        <taxon>Eukaryota</taxon>
        <taxon>Fungi</taxon>
        <taxon>Fungi incertae sedis</taxon>
        <taxon>Chytridiomycota</taxon>
        <taxon>Chytridiomycota incertae sedis</taxon>
        <taxon>Chytridiomycetes</taxon>
        <taxon>Chytridiomycetes incertae sedis</taxon>
        <taxon>Blyttiomyces</taxon>
    </lineage>
</organism>
<dbReference type="AlphaFoldDB" id="A0A4V1IQV8"/>
<evidence type="ECO:0000256" key="1">
    <source>
        <dbReference type="SAM" id="Coils"/>
    </source>
</evidence>
<reference evidence="3" key="1">
    <citation type="journal article" date="2018" name="Nat. Microbiol.">
        <title>Leveraging single-cell genomics to expand the fungal tree of life.</title>
        <authorList>
            <person name="Ahrendt S.R."/>
            <person name="Quandt C.A."/>
            <person name="Ciobanu D."/>
            <person name="Clum A."/>
            <person name="Salamov A."/>
            <person name="Andreopoulos B."/>
            <person name="Cheng J.F."/>
            <person name="Woyke T."/>
            <person name="Pelin A."/>
            <person name="Henrissat B."/>
            <person name="Reynolds N.K."/>
            <person name="Benny G.L."/>
            <person name="Smith M.E."/>
            <person name="James T.Y."/>
            <person name="Grigoriev I.V."/>
        </authorList>
    </citation>
    <scope>NUCLEOTIDE SEQUENCE [LARGE SCALE GENOMIC DNA]</scope>
</reference>
<feature type="coiled-coil region" evidence="1">
    <location>
        <begin position="136"/>
        <end position="163"/>
    </location>
</feature>
<dbReference type="OrthoDB" id="433501at2759"/>
<keyword evidence="1" id="KW-0175">Coiled coil</keyword>
<sequence length="164" mass="18374">MLASQAFRDEVNKLIGIKFSHRRRRPLQSFPPATNADDADEEQASDCTRKRVIVAIPKAAESVSSLLPPLKEKVPASKSRTDSAFGTVALNRKAVPLLVADLDDERAEGVYAEWEIFPWQGADLSWSDEAAALRDFSLTQQRLRDLQQRRNEVEEKREQAGGIV</sequence>